<comment type="caution">
    <text evidence="2">The sequence shown here is derived from an EMBL/GenBank/DDBJ whole genome shotgun (WGS) entry which is preliminary data.</text>
</comment>
<evidence type="ECO:0000256" key="1">
    <source>
        <dbReference type="SAM" id="MobiDB-lite"/>
    </source>
</evidence>
<evidence type="ECO:0008006" key="4">
    <source>
        <dbReference type="Google" id="ProtNLM"/>
    </source>
</evidence>
<feature type="compositionally biased region" description="Low complexity" evidence="1">
    <location>
        <begin position="219"/>
        <end position="233"/>
    </location>
</feature>
<reference evidence="2" key="1">
    <citation type="submission" date="2021-03" db="EMBL/GenBank/DDBJ databases">
        <authorList>
            <person name="Kanchanasin P."/>
            <person name="Saeng-In P."/>
            <person name="Phongsopitanun W."/>
            <person name="Yuki M."/>
            <person name="Kudo T."/>
            <person name="Ohkuma M."/>
            <person name="Tanasupawat S."/>
        </authorList>
    </citation>
    <scope>NUCLEOTIDE SEQUENCE</scope>
    <source>
        <strain evidence="2">GKU 128</strain>
    </source>
</reference>
<keyword evidence="3" id="KW-1185">Reference proteome</keyword>
<dbReference type="Proteomes" id="UP000669179">
    <property type="component" value="Unassembled WGS sequence"/>
</dbReference>
<accession>A0A939P9B1</accession>
<protein>
    <recommendedName>
        <fullName evidence="4">Protein-lysine 6-oxidase</fullName>
    </recommendedName>
</protein>
<organism evidence="2 3">
    <name type="scientific">Actinomadura barringtoniae</name>
    <dbReference type="NCBI Taxonomy" id="1427535"/>
    <lineage>
        <taxon>Bacteria</taxon>
        <taxon>Bacillati</taxon>
        <taxon>Actinomycetota</taxon>
        <taxon>Actinomycetes</taxon>
        <taxon>Streptosporangiales</taxon>
        <taxon>Thermomonosporaceae</taxon>
        <taxon>Actinomadura</taxon>
    </lineage>
</organism>
<dbReference type="RefSeq" id="WP_208255921.1">
    <property type="nucleotide sequence ID" value="NZ_JAGEOJ010000005.1"/>
</dbReference>
<evidence type="ECO:0000313" key="3">
    <source>
        <dbReference type="Proteomes" id="UP000669179"/>
    </source>
</evidence>
<feature type="region of interest" description="Disordered" evidence="1">
    <location>
        <begin position="211"/>
        <end position="241"/>
    </location>
</feature>
<sequence length="479" mass="51334">MGAAPAALAATKPPKPKPTLSLLAATSAVTLDKYKDGGDRVGLDLGIHVGAPNAPFEMRVHRKSYQDPIVAEQIVRQGGKTRTKTLPKGLVKSFSGFTRFLHVTVTDAKGKKVADLYQNVCPSSEQARIRPGAPSTSPYPTSCSDNPWTRGSVWGIQRGWASKVSGWNAPQVKLADGKYTATVGVTAPYQKAFGLTAATKKIAVTVRTVDDGHGRPMSGKAALKAGPKPKGNGSVPKGPKPDLAALPAWGIQLNHGEDDMPPGPPPTNPPAPGPKRDYLAFSATVWNAGPSPLVVDGFRVKPGLMDAYQYFFDGHGKQVGYAKTGGMEWDPREGHMHWHFKDFASYRLLGKDKKEIVRSQKEAFCLANTDAINQLVKNANWNPDNTDLHTACGDLSSLSVREVLDVGSGDTYAQFRPGQSFDVTDLKNGTYFIQVIANPSHRLFEGTAKNNMSLRKVTLGGTPGHRTVKVAPVGLVNAP</sequence>
<dbReference type="EMBL" id="JAGEOJ010000005">
    <property type="protein sequence ID" value="MBO2448280.1"/>
    <property type="molecule type" value="Genomic_DNA"/>
</dbReference>
<dbReference type="AlphaFoldDB" id="A0A939P9B1"/>
<feature type="compositionally biased region" description="Pro residues" evidence="1">
    <location>
        <begin position="261"/>
        <end position="273"/>
    </location>
</feature>
<name>A0A939P9B1_9ACTN</name>
<proteinExistence type="predicted"/>
<dbReference type="Pfam" id="PF01186">
    <property type="entry name" value="Lysyl_oxidase"/>
    <property type="match status" value="1"/>
</dbReference>
<gene>
    <name evidence="2" type="ORF">J4573_14340</name>
</gene>
<dbReference type="GO" id="GO:0005507">
    <property type="term" value="F:copper ion binding"/>
    <property type="evidence" value="ECO:0007669"/>
    <property type="project" value="InterPro"/>
</dbReference>
<feature type="region of interest" description="Disordered" evidence="1">
    <location>
        <begin position="253"/>
        <end position="276"/>
    </location>
</feature>
<dbReference type="InterPro" id="IPR001695">
    <property type="entry name" value="Lysyl_oxidase"/>
</dbReference>
<dbReference type="GO" id="GO:0016641">
    <property type="term" value="F:oxidoreductase activity, acting on the CH-NH2 group of donors, oxygen as acceptor"/>
    <property type="evidence" value="ECO:0007669"/>
    <property type="project" value="InterPro"/>
</dbReference>
<evidence type="ECO:0000313" key="2">
    <source>
        <dbReference type="EMBL" id="MBO2448280.1"/>
    </source>
</evidence>